<feature type="region of interest" description="Disordered" evidence="1">
    <location>
        <begin position="1"/>
        <end position="44"/>
    </location>
</feature>
<feature type="compositionally biased region" description="Polar residues" evidence="1">
    <location>
        <begin position="1"/>
        <end position="19"/>
    </location>
</feature>
<dbReference type="EMBL" id="JH000153">
    <property type="protein sequence ID" value="EGW04029.1"/>
    <property type="molecule type" value="Genomic_DNA"/>
</dbReference>
<dbReference type="Proteomes" id="UP000001075">
    <property type="component" value="Unassembled WGS sequence"/>
</dbReference>
<proteinExistence type="predicted"/>
<organism evidence="2 3">
    <name type="scientific">Cricetulus griseus</name>
    <name type="common">Chinese hamster</name>
    <name type="synonym">Cricetulus barabensis griseus</name>
    <dbReference type="NCBI Taxonomy" id="10029"/>
    <lineage>
        <taxon>Eukaryota</taxon>
        <taxon>Metazoa</taxon>
        <taxon>Chordata</taxon>
        <taxon>Craniata</taxon>
        <taxon>Vertebrata</taxon>
        <taxon>Euteleostomi</taxon>
        <taxon>Mammalia</taxon>
        <taxon>Eutheria</taxon>
        <taxon>Euarchontoglires</taxon>
        <taxon>Glires</taxon>
        <taxon>Rodentia</taxon>
        <taxon>Myomorpha</taxon>
        <taxon>Muroidea</taxon>
        <taxon>Cricetidae</taxon>
        <taxon>Cricetinae</taxon>
        <taxon>Cricetulus</taxon>
    </lineage>
</organism>
<dbReference type="AlphaFoldDB" id="G3H556"/>
<gene>
    <name evidence="2" type="ORF">I79_005427</name>
</gene>
<dbReference type="InParanoid" id="G3H556"/>
<evidence type="ECO:0000313" key="2">
    <source>
        <dbReference type="EMBL" id="EGW04029.1"/>
    </source>
</evidence>
<accession>G3H556</accession>
<reference evidence="3" key="1">
    <citation type="journal article" date="2011" name="Nat. Biotechnol.">
        <title>The genomic sequence of the Chinese hamster ovary (CHO)-K1 cell line.</title>
        <authorList>
            <person name="Xu X."/>
            <person name="Nagarajan H."/>
            <person name="Lewis N.E."/>
            <person name="Pan S."/>
            <person name="Cai Z."/>
            <person name="Liu X."/>
            <person name="Chen W."/>
            <person name="Xie M."/>
            <person name="Wang W."/>
            <person name="Hammond S."/>
            <person name="Andersen M.R."/>
            <person name="Neff N."/>
            <person name="Passarelli B."/>
            <person name="Koh W."/>
            <person name="Fan H.C."/>
            <person name="Wang J."/>
            <person name="Gui Y."/>
            <person name="Lee K.H."/>
            <person name="Betenbaugh M.J."/>
            <person name="Quake S.R."/>
            <person name="Famili I."/>
            <person name="Palsson B.O."/>
            <person name="Wang J."/>
        </authorList>
    </citation>
    <scope>NUCLEOTIDE SEQUENCE [LARGE SCALE GENOMIC DNA]</scope>
    <source>
        <strain evidence="3">CHO K1 cell line</strain>
    </source>
</reference>
<protein>
    <submittedName>
        <fullName evidence="2">Uncharacterized protein</fullName>
    </submittedName>
</protein>
<evidence type="ECO:0000256" key="1">
    <source>
        <dbReference type="SAM" id="MobiDB-lite"/>
    </source>
</evidence>
<sequence length="64" mass="7536">MRSRQSKNTLNVRKTNMTPPESRDSTPARTLKPNVEDEEEMDLKNDLMKMIDTIKEETRKSLKK</sequence>
<name>G3H556_CRIGR</name>
<evidence type="ECO:0000313" key="3">
    <source>
        <dbReference type="Proteomes" id="UP000001075"/>
    </source>
</evidence>